<comment type="caution">
    <text evidence="1">The sequence shown here is derived from an EMBL/GenBank/DDBJ whole genome shotgun (WGS) entry which is preliminary data.</text>
</comment>
<proteinExistence type="predicted"/>
<name>A0A5N5G7L6_9ROSA</name>
<sequence>MLWEDKIWFRLMGHYQSSKGKVLCKVKSPQEIYGRKGTCLDNYPIMEEKWERATGTTRVSYRRKLFRGIFREGFRERKDYDQRICGARNAVGNVAGTKRQRAKEEDRRVALVVRHPATVLR</sequence>
<gene>
    <name evidence="1" type="ORF">D8674_037261</name>
</gene>
<reference evidence="1 2" key="2">
    <citation type="submission" date="2019-11" db="EMBL/GenBank/DDBJ databases">
        <title>A de novo genome assembly of a pear dwarfing rootstock.</title>
        <authorList>
            <person name="Wang F."/>
            <person name="Wang J."/>
            <person name="Li S."/>
            <person name="Zhang Y."/>
            <person name="Fang M."/>
            <person name="Ma L."/>
            <person name="Zhao Y."/>
            <person name="Jiang S."/>
        </authorList>
    </citation>
    <scope>NUCLEOTIDE SEQUENCE [LARGE SCALE GENOMIC DNA]</scope>
    <source>
        <strain evidence="1">S2</strain>
        <tissue evidence="1">Leaf</tissue>
    </source>
</reference>
<keyword evidence="2" id="KW-1185">Reference proteome</keyword>
<organism evidence="1 2">
    <name type="scientific">Pyrus ussuriensis x Pyrus communis</name>
    <dbReference type="NCBI Taxonomy" id="2448454"/>
    <lineage>
        <taxon>Eukaryota</taxon>
        <taxon>Viridiplantae</taxon>
        <taxon>Streptophyta</taxon>
        <taxon>Embryophyta</taxon>
        <taxon>Tracheophyta</taxon>
        <taxon>Spermatophyta</taxon>
        <taxon>Magnoliopsida</taxon>
        <taxon>eudicotyledons</taxon>
        <taxon>Gunneridae</taxon>
        <taxon>Pentapetalae</taxon>
        <taxon>rosids</taxon>
        <taxon>fabids</taxon>
        <taxon>Rosales</taxon>
        <taxon>Rosaceae</taxon>
        <taxon>Amygdaloideae</taxon>
        <taxon>Maleae</taxon>
        <taxon>Pyrus</taxon>
    </lineage>
</organism>
<reference evidence="1 2" key="1">
    <citation type="submission" date="2019-09" db="EMBL/GenBank/DDBJ databases">
        <authorList>
            <person name="Ou C."/>
        </authorList>
    </citation>
    <scope>NUCLEOTIDE SEQUENCE [LARGE SCALE GENOMIC DNA]</scope>
    <source>
        <strain evidence="1">S2</strain>
        <tissue evidence="1">Leaf</tissue>
    </source>
</reference>
<protein>
    <submittedName>
        <fullName evidence="1">Uncharacterized protein</fullName>
    </submittedName>
</protein>
<dbReference type="Proteomes" id="UP000327157">
    <property type="component" value="Unassembled WGS sequence"/>
</dbReference>
<dbReference type="AlphaFoldDB" id="A0A5N5G7L6"/>
<accession>A0A5N5G7L6</accession>
<dbReference type="EMBL" id="SMOL01000534">
    <property type="protein sequence ID" value="KAB2609650.1"/>
    <property type="molecule type" value="Genomic_DNA"/>
</dbReference>
<evidence type="ECO:0000313" key="1">
    <source>
        <dbReference type="EMBL" id="KAB2609650.1"/>
    </source>
</evidence>
<evidence type="ECO:0000313" key="2">
    <source>
        <dbReference type="Proteomes" id="UP000327157"/>
    </source>
</evidence>